<sequence>MKPSIHDRKVFTTRVESDKEMCCRNLVMSACHYKKSKEQPLFSGKLAYSEGVSTTQIATIFEISRYMYRRDTLEPIIINKRFSWVPGTCDYQEVLEIGTVQEDKLRWLNIVDTSHVLMLARRRFGYLGPTIGMYAVSAERLRIDLMRVVIDTSASHPYQFAVYLNYCRGLRFEESPDYMYVRQLLRILFRTMSHQFDCLRLDNAETTDRCDFTLSYCGSELRRSKCTNSPAGGAPRTKRS</sequence>
<keyword evidence="1" id="KW-0418">Kinase</keyword>
<reference evidence="1" key="1">
    <citation type="journal article" date="2011" name="Genome Biol.">
        <title>The draft genome of the carcinogenic human liver fluke Clonorchis sinensis.</title>
        <authorList>
            <person name="Wang X."/>
            <person name="Chen W."/>
            <person name="Huang Y."/>
            <person name="Sun J."/>
            <person name="Men J."/>
            <person name="Liu H."/>
            <person name="Luo F."/>
            <person name="Guo L."/>
            <person name="Lv X."/>
            <person name="Deng C."/>
            <person name="Zhou C."/>
            <person name="Fan Y."/>
            <person name="Li X."/>
            <person name="Huang L."/>
            <person name="Hu Y."/>
            <person name="Liang C."/>
            <person name="Hu X."/>
            <person name="Xu J."/>
            <person name="Yu X."/>
        </authorList>
    </citation>
    <scope>NUCLEOTIDE SEQUENCE [LARGE SCALE GENOMIC DNA]</scope>
    <source>
        <strain evidence="1">Henan</strain>
    </source>
</reference>
<dbReference type="Gene3D" id="1.10.510.10">
    <property type="entry name" value="Transferase(Phosphotransferase) domain 1"/>
    <property type="match status" value="1"/>
</dbReference>
<proteinExistence type="predicted"/>
<evidence type="ECO:0000313" key="1">
    <source>
        <dbReference type="EMBL" id="GAA49570.1"/>
    </source>
</evidence>
<keyword evidence="2" id="KW-1185">Reference proteome</keyword>
<dbReference type="AlphaFoldDB" id="G7Y9D5"/>
<dbReference type="EMBL" id="DF142968">
    <property type="protein sequence ID" value="GAA49570.1"/>
    <property type="molecule type" value="Genomic_DNA"/>
</dbReference>
<gene>
    <name evidence="1" type="ORF">CLF_103239</name>
</gene>
<dbReference type="Proteomes" id="UP000008909">
    <property type="component" value="Unassembled WGS sequence"/>
</dbReference>
<dbReference type="GO" id="GO:0016301">
    <property type="term" value="F:kinase activity"/>
    <property type="evidence" value="ECO:0007669"/>
    <property type="project" value="UniProtKB-KW"/>
</dbReference>
<name>G7Y9D5_CLOSI</name>
<protein>
    <submittedName>
        <fullName evidence="1">Casein kinase 1 alpha</fullName>
    </submittedName>
</protein>
<organism evidence="1 2">
    <name type="scientific">Clonorchis sinensis</name>
    <name type="common">Chinese liver fluke</name>
    <dbReference type="NCBI Taxonomy" id="79923"/>
    <lineage>
        <taxon>Eukaryota</taxon>
        <taxon>Metazoa</taxon>
        <taxon>Spiralia</taxon>
        <taxon>Lophotrochozoa</taxon>
        <taxon>Platyhelminthes</taxon>
        <taxon>Trematoda</taxon>
        <taxon>Digenea</taxon>
        <taxon>Opisthorchiida</taxon>
        <taxon>Opisthorchiata</taxon>
        <taxon>Opisthorchiidae</taxon>
        <taxon>Clonorchis</taxon>
    </lineage>
</organism>
<evidence type="ECO:0000313" key="2">
    <source>
        <dbReference type="Proteomes" id="UP000008909"/>
    </source>
</evidence>
<reference key="2">
    <citation type="submission" date="2011-10" db="EMBL/GenBank/DDBJ databases">
        <title>The genome and transcriptome sequence of Clonorchis sinensis provide insights into the carcinogenic liver fluke.</title>
        <authorList>
            <person name="Wang X."/>
            <person name="Huang Y."/>
            <person name="Chen W."/>
            <person name="Liu H."/>
            <person name="Guo L."/>
            <person name="Chen Y."/>
            <person name="Luo F."/>
            <person name="Zhou W."/>
            <person name="Sun J."/>
            <person name="Mao Q."/>
            <person name="Liang P."/>
            <person name="Zhou C."/>
            <person name="Tian Y."/>
            <person name="Men J."/>
            <person name="Lv X."/>
            <person name="Huang L."/>
            <person name="Zhou J."/>
            <person name="Hu Y."/>
            <person name="Li R."/>
            <person name="Zhang F."/>
            <person name="Lei H."/>
            <person name="Li X."/>
            <person name="Hu X."/>
            <person name="Liang C."/>
            <person name="Xu J."/>
            <person name="Wu Z."/>
            <person name="Yu X."/>
        </authorList>
    </citation>
    <scope>NUCLEOTIDE SEQUENCE</scope>
    <source>
        <strain>Henan</strain>
    </source>
</reference>
<keyword evidence="1" id="KW-0808">Transferase</keyword>
<accession>G7Y9D5</accession>